<dbReference type="Gene3D" id="3.30.420.180">
    <property type="entry name" value="CobE/GbiG C-terminal domain"/>
    <property type="match status" value="1"/>
</dbReference>
<feature type="domain" description="CobE/GbiG C-terminal" evidence="1">
    <location>
        <begin position="134"/>
        <end position="252"/>
    </location>
</feature>
<evidence type="ECO:0000313" key="3">
    <source>
        <dbReference type="EMBL" id="APG27469.1"/>
    </source>
</evidence>
<dbReference type="GO" id="GO:0009236">
    <property type="term" value="P:cobalamin biosynthetic process"/>
    <property type="evidence" value="ECO:0007669"/>
    <property type="project" value="InterPro"/>
</dbReference>
<evidence type="ECO:0000313" key="4">
    <source>
        <dbReference type="Proteomes" id="UP000182517"/>
    </source>
</evidence>
<dbReference type="KEGG" id="pef:A7E78_06205"/>
<dbReference type="Pfam" id="PF11760">
    <property type="entry name" value="CbiG_N"/>
    <property type="match status" value="1"/>
</dbReference>
<dbReference type="InterPro" id="IPR002750">
    <property type="entry name" value="CobE/GbiG_C"/>
</dbReference>
<dbReference type="AlphaFoldDB" id="A0A1L3GNG0"/>
<organism evidence="3 4">
    <name type="scientific">Syntrophotalea acetylenivorans</name>
    <dbReference type="NCBI Taxonomy" id="1842532"/>
    <lineage>
        <taxon>Bacteria</taxon>
        <taxon>Pseudomonadati</taxon>
        <taxon>Thermodesulfobacteriota</taxon>
        <taxon>Desulfuromonadia</taxon>
        <taxon>Desulfuromonadales</taxon>
        <taxon>Syntrophotaleaceae</taxon>
        <taxon>Syntrophotalea</taxon>
    </lineage>
</organism>
<dbReference type="RefSeq" id="WP_072283435.1">
    <property type="nucleotide sequence ID" value="NZ_CP015519.1"/>
</dbReference>
<gene>
    <name evidence="3" type="ORF">A7E78_06205</name>
</gene>
<dbReference type="Gene3D" id="3.40.50.11220">
    <property type="match status" value="1"/>
</dbReference>
<protein>
    <submittedName>
        <fullName evidence="3">Cobalamin biosynthesis protein CbiG</fullName>
    </submittedName>
</protein>
<name>A0A1L3GNG0_9BACT</name>
<dbReference type="InterPro" id="IPR036518">
    <property type="entry name" value="CobE/GbiG_C_sf"/>
</dbReference>
<dbReference type="Pfam" id="PF01890">
    <property type="entry name" value="CbiG_C"/>
    <property type="match status" value="1"/>
</dbReference>
<dbReference type="EMBL" id="CP015519">
    <property type="protein sequence ID" value="APG27469.1"/>
    <property type="molecule type" value="Genomic_DNA"/>
</dbReference>
<accession>A0A1L3GNG0</accession>
<dbReference type="SUPFAM" id="SSF159664">
    <property type="entry name" value="CobE/GbiG C-terminal domain-like"/>
    <property type="match status" value="1"/>
</dbReference>
<sequence>MSVALVSLSAEGLAIARKLAPHLPGAEIHAHECVGRSPDAAAFSGVVPLTRELFSRCRGIVYIMPSGVAVRAIAPLIEHKLRDPAVVVVDVLGRWAISLLCGHEGGANDLTLHIANLLEAEPVITTTSEAAKNLIVGVGCRRGTPADTIVAAVTEGLALVGHNPGEVRYLASADLKADEAGLLETAERLDIPLRLISGAEIRASSRNFNISAFVQDKVALPAVAEPAALLAGRRTRLILPKTIIKSVTVAIARENCSWSASDPATASIEPAGPSRP</sequence>
<dbReference type="OrthoDB" id="9781023at2"/>
<evidence type="ECO:0000259" key="1">
    <source>
        <dbReference type="Pfam" id="PF01890"/>
    </source>
</evidence>
<dbReference type="STRING" id="1842532.A7E78_06205"/>
<proteinExistence type="predicted"/>
<dbReference type="SUPFAM" id="SSF159672">
    <property type="entry name" value="CbiG N-terminal domain-like"/>
    <property type="match status" value="1"/>
</dbReference>
<evidence type="ECO:0000259" key="2">
    <source>
        <dbReference type="Pfam" id="PF11760"/>
    </source>
</evidence>
<dbReference type="InterPro" id="IPR038029">
    <property type="entry name" value="GbiG_N_sf"/>
</dbReference>
<dbReference type="InterPro" id="IPR052553">
    <property type="entry name" value="CbiG_hydrolase"/>
</dbReference>
<reference evidence="3 4" key="1">
    <citation type="journal article" date="2017" name="Genome Announc.">
        <title>Complete Genome Sequences of Two Acetylene-Fermenting Pelobacter acetylenicus Strains.</title>
        <authorList>
            <person name="Sutton J.M."/>
            <person name="Baesman S.M."/>
            <person name="Fierst J.L."/>
            <person name="Poret-Peterson A.T."/>
            <person name="Oremland R.S."/>
            <person name="Dunlap D.S."/>
            <person name="Akob D.M."/>
        </authorList>
    </citation>
    <scope>NUCLEOTIDE SEQUENCE [LARGE SCALE GENOMIC DNA]</scope>
    <source>
        <strain evidence="3 4">SFB93</strain>
    </source>
</reference>
<feature type="domain" description="Cobalamin synthesis G N-terminal" evidence="2">
    <location>
        <begin position="50"/>
        <end position="129"/>
    </location>
</feature>
<dbReference type="NCBIfam" id="NF005441">
    <property type="entry name" value="PRK07027.1-5"/>
    <property type="match status" value="1"/>
</dbReference>
<dbReference type="InterPro" id="IPR021744">
    <property type="entry name" value="CbiG_N"/>
</dbReference>
<dbReference type="PANTHER" id="PTHR37477:SF1">
    <property type="entry name" value="COBALT-PRECORRIN-5A HYDROLASE"/>
    <property type="match status" value="1"/>
</dbReference>
<keyword evidence="4" id="KW-1185">Reference proteome</keyword>
<dbReference type="PANTHER" id="PTHR37477">
    <property type="entry name" value="COBALT-PRECORRIN-5A HYDROLASE"/>
    <property type="match status" value="1"/>
</dbReference>
<dbReference type="Proteomes" id="UP000182517">
    <property type="component" value="Chromosome"/>
</dbReference>